<gene>
    <name evidence="1" type="ORF">ACFQPF_17815</name>
</gene>
<dbReference type="RefSeq" id="WP_379751502.1">
    <property type="nucleotide sequence ID" value="NZ_JBHTCP010000052.1"/>
</dbReference>
<dbReference type="Proteomes" id="UP001596549">
    <property type="component" value="Unassembled WGS sequence"/>
</dbReference>
<comment type="caution">
    <text evidence="1">The sequence shown here is derived from an EMBL/GenBank/DDBJ whole genome shotgun (WGS) entry which is preliminary data.</text>
</comment>
<accession>A0ABW2NT15</accession>
<organism evidence="1 2">
    <name type="scientific">Fictibacillus iocasae</name>
    <dbReference type="NCBI Taxonomy" id="2715437"/>
    <lineage>
        <taxon>Bacteria</taxon>
        <taxon>Bacillati</taxon>
        <taxon>Bacillota</taxon>
        <taxon>Bacilli</taxon>
        <taxon>Bacillales</taxon>
        <taxon>Fictibacillaceae</taxon>
        <taxon>Fictibacillus</taxon>
    </lineage>
</organism>
<reference evidence="2" key="1">
    <citation type="journal article" date="2019" name="Int. J. Syst. Evol. Microbiol.">
        <title>The Global Catalogue of Microorganisms (GCM) 10K type strain sequencing project: providing services to taxonomists for standard genome sequencing and annotation.</title>
        <authorList>
            <consortium name="The Broad Institute Genomics Platform"/>
            <consortium name="The Broad Institute Genome Sequencing Center for Infectious Disease"/>
            <person name="Wu L."/>
            <person name="Ma J."/>
        </authorList>
    </citation>
    <scope>NUCLEOTIDE SEQUENCE [LARGE SCALE GENOMIC DNA]</scope>
    <source>
        <strain evidence="2">NBRC 106396</strain>
    </source>
</reference>
<evidence type="ECO:0000313" key="1">
    <source>
        <dbReference type="EMBL" id="MFC7373502.1"/>
    </source>
</evidence>
<proteinExistence type="predicted"/>
<evidence type="ECO:0000313" key="2">
    <source>
        <dbReference type="Proteomes" id="UP001596549"/>
    </source>
</evidence>
<dbReference type="EMBL" id="JBHTCP010000052">
    <property type="protein sequence ID" value="MFC7373502.1"/>
    <property type="molecule type" value="Genomic_DNA"/>
</dbReference>
<keyword evidence="2" id="KW-1185">Reference proteome</keyword>
<sequence length="45" mass="5209">MKAIDSRAHFHRTARRSVALARKLKMIYAAPYVKSWFNSLSAKMV</sequence>
<protein>
    <submittedName>
        <fullName evidence="1">Uncharacterized protein</fullName>
    </submittedName>
</protein>
<name>A0ABW2NT15_9BACL</name>